<comment type="caution">
    <text evidence="2">The sequence shown here is derived from an EMBL/GenBank/DDBJ whole genome shotgun (WGS) entry which is preliminary data.</text>
</comment>
<reference evidence="2" key="1">
    <citation type="submission" date="2021-07" db="EMBL/GenBank/DDBJ databases">
        <title>Elsinoe batatas strain:CRI-CJ2 Genome sequencing and assembly.</title>
        <authorList>
            <person name="Huang L."/>
        </authorList>
    </citation>
    <scope>NUCLEOTIDE SEQUENCE</scope>
    <source>
        <strain evidence="2">CRI-CJ2</strain>
    </source>
</reference>
<sequence>MQTAMDEVTKAEAPVMPGSTPQDLAEENIPHLRPAVTAPKRTLLVSSGKWDISAPHGTPDVIPASRSKPSQPPETAMTSEISLLEAIMLESEETSKGAVADAENHDRPSSQRKQSSPIHRRTLGTAKNSLLSQTRACESGLSSGLAQQPVGDQTGADVLGDGQAHSTALDDPDSQAEVIYRGPLAGPAQHDPAAPLLRQKKSSTFMSRRAMSTIERQIARDARYKADTHDADDEDEGGSEDDNTRMDQSSRPGVPPAQVLINESDTSEGRLDKEYGTRFKTPKRRPPRQESEYAPVRPRPKRQKILQESSMASDIIPITKTRTKTWSRVLRPRQNAGNGVPLPIQHERNNALDSDKQRTDIENVRTDHPPTRPFEQVQIDSCPPWSFHRSPVVPSDSEDEQDIDPCPAWMETAKQADTDAGDHERPNGQHPKQHKPPQTSEVVPEKQDIVAIQRGASAQSPPDTIRVRQDSHSEDEYGGWDGDGGVHGMWSWPDPYA</sequence>
<dbReference type="OrthoDB" id="10376665at2759"/>
<feature type="region of interest" description="Disordered" evidence="1">
    <location>
        <begin position="1"/>
        <end position="25"/>
    </location>
</feature>
<dbReference type="Proteomes" id="UP000809789">
    <property type="component" value="Unassembled WGS sequence"/>
</dbReference>
<feature type="compositionally biased region" description="Basic and acidic residues" evidence="1">
    <location>
        <begin position="345"/>
        <end position="370"/>
    </location>
</feature>
<evidence type="ECO:0000313" key="3">
    <source>
        <dbReference type="Proteomes" id="UP000809789"/>
    </source>
</evidence>
<organism evidence="2 3">
    <name type="scientific">Elsinoe batatas</name>
    <dbReference type="NCBI Taxonomy" id="2601811"/>
    <lineage>
        <taxon>Eukaryota</taxon>
        <taxon>Fungi</taxon>
        <taxon>Dikarya</taxon>
        <taxon>Ascomycota</taxon>
        <taxon>Pezizomycotina</taxon>
        <taxon>Dothideomycetes</taxon>
        <taxon>Dothideomycetidae</taxon>
        <taxon>Myriangiales</taxon>
        <taxon>Elsinoaceae</taxon>
        <taxon>Elsinoe</taxon>
    </lineage>
</organism>
<protein>
    <submittedName>
        <fullName evidence="2">Uncharacterized protein</fullName>
    </submittedName>
</protein>
<feature type="region of interest" description="Disordered" evidence="1">
    <location>
        <begin position="50"/>
        <end position="497"/>
    </location>
</feature>
<dbReference type="EMBL" id="JAESVG020000004">
    <property type="protein sequence ID" value="KAG8628148.1"/>
    <property type="molecule type" value="Genomic_DNA"/>
</dbReference>
<accession>A0A8K0L9G4</accession>
<keyword evidence="3" id="KW-1185">Reference proteome</keyword>
<proteinExistence type="predicted"/>
<feature type="compositionally biased region" description="Polar residues" evidence="1">
    <location>
        <begin position="125"/>
        <end position="146"/>
    </location>
</feature>
<evidence type="ECO:0000256" key="1">
    <source>
        <dbReference type="SAM" id="MobiDB-lite"/>
    </source>
</evidence>
<feature type="compositionally biased region" description="Basic and acidic residues" evidence="1">
    <location>
        <begin position="465"/>
        <end position="475"/>
    </location>
</feature>
<feature type="compositionally biased region" description="Basic and acidic residues" evidence="1">
    <location>
        <begin position="267"/>
        <end position="277"/>
    </location>
</feature>
<feature type="compositionally biased region" description="Basic and acidic residues" evidence="1">
    <location>
        <begin position="414"/>
        <end position="427"/>
    </location>
</feature>
<feature type="compositionally biased region" description="Basic and acidic residues" evidence="1">
    <location>
        <begin position="217"/>
        <end position="229"/>
    </location>
</feature>
<feature type="compositionally biased region" description="Acidic residues" evidence="1">
    <location>
        <begin position="230"/>
        <end position="241"/>
    </location>
</feature>
<name>A0A8K0L9G4_9PEZI</name>
<gene>
    <name evidence="2" type="ORF">KVT40_004021</name>
</gene>
<dbReference type="AlphaFoldDB" id="A0A8K0L9G4"/>
<evidence type="ECO:0000313" key="2">
    <source>
        <dbReference type="EMBL" id="KAG8628148.1"/>
    </source>
</evidence>